<dbReference type="Proteomes" id="UP001595528">
    <property type="component" value="Unassembled WGS sequence"/>
</dbReference>
<dbReference type="Pfam" id="PF02796">
    <property type="entry name" value="HTH_7"/>
    <property type="match status" value="1"/>
</dbReference>
<dbReference type="Gene3D" id="3.40.50.1390">
    <property type="entry name" value="Resolvase, N-terminal catalytic domain"/>
    <property type="match status" value="1"/>
</dbReference>
<name>A0ABV7L442_9PROT</name>
<dbReference type="InterPro" id="IPR006119">
    <property type="entry name" value="Resolv_N"/>
</dbReference>
<dbReference type="RefSeq" id="WP_379903495.1">
    <property type="nucleotide sequence ID" value="NZ_JBHRTR010000031.1"/>
</dbReference>
<evidence type="ECO:0000256" key="4">
    <source>
        <dbReference type="ARBA" id="ARBA00023172"/>
    </source>
</evidence>
<evidence type="ECO:0000256" key="1">
    <source>
        <dbReference type="ARBA" id="ARBA00009913"/>
    </source>
</evidence>
<comment type="caution">
    <text evidence="7">The sequence shown here is derived from an EMBL/GenBank/DDBJ whole genome shotgun (WGS) entry which is preliminary data.</text>
</comment>
<keyword evidence="2" id="KW-0229">DNA integration</keyword>
<reference evidence="8" key="1">
    <citation type="journal article" date="2019" name="Int. J. Syst. Evol. Microbiol.">
        <title>The Global Catalogue of Microorganisms (GCM) 10K type strain sequencing project: providing services to taxonomists for standard genome sequencing and annotation.</title>
        <authorList>
            <consortium name="The Broad Institute Genomics Platform"/>
            <consortium name="The Broad Institute Genome Sequencing Center for Infectious Disease"/>
            <person name="Wu L."/>
            <person name="Ma J."/>
        </authorList>
    </citation>
    <scope>NUCLEOTIDE SEQUENCE [LARGE SCALE GENOMIC DNA]</scope>
    <source>
        <strain evidence="8">KCTC 42964</strain>
    </source>
</reference>
<sequence length="197" mass="21703">MTNTAAIYLRVSTNEQTTQNQREALQAVAEKAGWEVAEVYEDAGISGAKARDKRPALDRLMKDAARRRFDVVMAWSVDRLGRSLTDLVGLFEDLKASQVDLYLHQQALDTSTPSGKAMFQMCGVFAEFERSMIQERVKAGLERARKSGTRLGRPSVGDTVEEAIRERLEAGMGKRKIADELGVGKGTVVRVARAQAA</sequence>
<dbReference type="CDD" id="cd03768">
    <property type="entry name" value="SR_ResInv"/>
    <property type="match status" value="1"/>
</dbReference>
<accession>A0ABV7L442</accession>
<dbReference type="InterPro" id="IPR006120">
    <property type="entry name" value="Resolvase_HTH_dom"/>
</dbReference>
<dbReference type="InterPro" id="IPR036162">
    <property type="entry name" value="Resolvase-like_N_sf"/>
</dbReference>
<dbReference type="PANTHER" id="PTHR30461:SF2">
    <property type="entry name" value="SERINE RECOMBINASE PINE-RELATED"/>
    <property type="match status" value="1"/>
</dbReference>
<comment type="similarity">
    <text evidence="1">Belongs to the site-specific recombinase resolvase family.</text>
</comment>
<evidence type="ECO:0000256" key="3">
    <source>
        <dbReference type="ARBA" id="ARBA00023125"/>
    </source>
</evidence>
<dbReference type="InterPro" id="IPR050639">
    <property type="entry name" value="SSR_resolvase"/>
</dbReference>
<keyword evidence="4" id="KW-0233">DNA recombination</keyword>
<dbReference type="SMART" id="SM00857">
    <property type="entry name" value="Resolvase"/>
    <property type="match status" value="1"/>
</dbReference>
<dbReference type="PANTHER" id="PTHR30461">
    <property type="entry name" value="DNA-INVERTASE FROM LAMBDOID PROPHAGE"/>
    <property type="match status" value="1"/>
</dbReference>
<dbReference type="Pfam" id="PF00239">
    <property type="entry name" value="Resolvase"/>
    <property type="match status" value="1"/>
</dbReference>
<feature type="domain" description="Resolvase/invertase-type recombinase catalytic" evidence="6">
    <location>
        <begin position="4"/>
        <end position="148"/>
    </location>
</feature>
<keyword evidence="8" id="KW-1185">Reference proteome</keyword>
<dbReference type="PROSITE" id="PS51736">
    <property type="entry name" value="RECOMBINASES_3"/>
    <property type="match status" value="1"/>
</dbReference>
<dbReference type="EMBL" id="JBHRTR010000031">
    <property type="protein sequence ID" value="MFC3229370.1"/>
    <property type="molecule type" value="Genomic_DNA"/>
</dbReference>
<organism evidence="7 8">
    <name type="scientific">Marinibaculum pumilum</name>
    <dbReference type="NCBI Taxonomy" id="1766165"/>
    <lineage>
        <taxon>Bacteria</taxon>
        <taxon>Pseudomonadati</taxon>
        <taxon>Pseudomonadota</taxon>
        <taxon>Alphaproteobacteria</taxon>
        <taxon>Rhodospirillales</taxon>
        <taxon>Rhodospirillaceae</taxon>
        <taxon>Marinibaculum</taxon>
    </lineage>
</organism>
<dbReference type="SUPFAM" id="SSF53041">
    <property type="entry name" value="Resolvase-like"/>
    <property type="match status" value="1"/>
</dbReference>
<protein>
    <submittedName>
        <fullName evidence="7">Recombinase family protein</fullName>
    </submittedName>
</protein>
<feature type="active site" description="O-(5'-phospho-DNA)-serine intermediate" evidence="5">
    <location>
        <position position="12"/>
    </location>
</feature>
<evidence type="ECO:0000259" key="6">
    <source>
        <dbReference type="PROSITE" id="PS51736"/>
    </source>
</evidence>
<evidence type="ECO:0000256" key="2">
    <source>
        <dbReference type="ARBA" id="ARBA00022908"/>
    </source>
</evidence>
<dbReference type="PROSITE" id="PS00397">
    <property type="entry name" value="RECOMBINASES_1"/>
    <property type="match status" value="1"/>
</dbReference>
<evidence type="ECO:0000313" key="8">
    <source>
        <dbReference type="Proteomes" id="UP001595528"/>
    </source>
</evidence>
<proteinExistence type="inferred from homology"/>
<gene>
    <name evidence="7" type="ORF">ACFOGJ_19135</name>
</gene>
<evidence type="ECO:0000256" key="5">
    <source>
        <dbReference type="PROSITE-ProRule" id="PRU10137"/>
    </source>
</evidence>
<dbReference type="InterPro" id="IPR006118">
    <property type="entry name" value="Recombinase_CS"/>
</dbReference>
<evidence type="ECO:0000313" key="7">
    <source>
        <dbReference type="EMBL" id="MFC3229370.1"/>
    </source>
</evidence>
<keyword evidence="3" id="KW-0238">DNA-binding</keyword>